<dbReference type="AlphaFoldDB" id="A0A6M2E1T6"/>
<evidence type="ECO:0000313" key="2">
    <source>
        <dbReference type="EMBL" id="NOV51860.1"/>
    </source>
</evidence>
<reference evidence="2" key="1">
    <citation type="submission" date="2020-03" db="EMBL/GenBank/DDBJ databases">
        <title>Transcriptomic Profiling of the Digestive Tract of the Rat Flea, Xenopsylla cheopis, Following Blood Feeding and Infection with Yersinia pestis.</title>
        <authorList>
            <person name="Bland D.M."/>
            <person name="Martens C.A."/>
            <person name="Virtaneva K."/>
            <person name="Kanakabandi K."/>
            <person name="Long D."/>
            <person name="Rosenke R."/>
            <person name="Saturday G.A."/>
            <person name="Hoyt F.H."/>
            <person name="Bruno D.P."/>
            <person name="Ribeiro J.M.C."/>
            <person name="Hinnebusch J."/>
        </authorList>
    </citation>
    <scope>NUCLEOTIDE SEQUENCE</scope>
</reference>
<accession>A0A6M2E1T6</accession>
<name>A0A6M2E1T6_XENCH</name>
<dbReference type="EMBL" id="GIIL01008134">
    <property type="protein sequence ID" value="NOV51860.1"/>
    <property type="molecule type" value="Transcribed_RNA"/>
</dbReference>
<proteinExistence type="predicted"/>
<feature type="chain" id="PRO_5026659570" evidence="1">
    <location>
        <begin position="26"/>
        <end position="88"/>
    </location>
</feature>
<organism evidence="2">
    <name type="scientific">Xenopsylla cheopis</name>
    <name type="common">Oriental rat flea</name>
    <name type="synonym">Pulex cheopis</name>
    <dbReference type="NCBI Taxonomy" id="163159"/>
    <lineage>
        <taxon>Eukaryota</taxon>
        <taxon>Metazoa</taxon>
        <taxon>Ecdysozoa</taxon>
        <taxon>Arthropoda</taxon>
        <taxon>Hexapoda</taxon>
        <taxon>Insecta</taxon>
        <taxon>Pterygota</taxon>
        <taxon>Neoptera</taxon>
        <taxon>Endopterygota</taxon>
        <taxon>Siphonaptera</taxon>
        <taxon>Pulicidae</taxon>
        <taxon>Xenopsyllinae</taxon>
        <taxon>Xenopsylla</taxon>
    </lineage>
</organism>
<keyword evidence="1" id="KW-0732">Signal</keyword>
<protein>
    <submittedName>
        <fullName evidence="2">Putative secreted protein</fullName>
    </submittedName>
</protein>
<sequence>MTSIPQLSISFFRFSILTALCRVLTFHVPNLRGPVSLLSLLLMTRPGVPSTRRSERKGILPPVYFTQGRAIIKPYNRLLSNLLGNCNY</sequence>
<evidence type="ECO:0000256" key="1">
    <source>
        <dbReference type="SAM" id="SignalP"/>
    </source>
</evidence>
<feature type="signal peptide" evidence="1">
    <location>
        <begin position="1"/>
        <end position="25"/>
    </location>
</feature>